<dbReference type="PROSITE" id="PS50294">
    <property type="entry name" value="WD_REPEATS_REGION"/>
    <property type="match status" value="1"/>
</dbReference>
<dbReference type="SMART" id="SM00320">
    <property type="entry name" value="WD40"/>
    <property type="match status" value="5"/>
</dbReference>
<dbReference type="AlphaFoldDB" id="A0A8S1MXR7"/>
<dbReference type="GO" id="GO:0097361">
    <property type="term" value="C:cytosolic [4Fe-4S] assembly targeting complex"/>
    <property type="evidence" value="ECO:0007669"/>
    <property type="project" value="TreeGrafter"/>
</dbReference>
<gene>
    <name evidence="3" type="ORF">PPRIM_AZ9-3.1.T0740009</name>
</gene>
<dbReference type="InterPro" id="IPR001680">
    <property type="entry name" value="WD40_rpt"/>
</dbReference>
<keyword evidence="4" id="KW-1185">Reference proteome</keyword>
<evidence type="ECO:0000313" key="4">
    <source>
        <dbReference type="Proteomes" id="UP000688137"/>
    </source>
</evidence>
<dbReference type="GO" id="GO:0016226">
    <property type="term" value="P:iron-sulfur cluster assembly"/>
    <property type="evidence" value="ECO:0007669"/>
    <property type="project" value="TreeGrafter"/>
</dbReference>
<dbReference type="PROSITE" id="PS50082">
    <property type="entry name" value="WD_REPEATS_2"/>
    <property type="match status" value="2"/>
</dbReference>
<feature type="coiled-coil region" evidence="2">
    <location>
        <begin position="46"/>
        <end position="73"/>
    </location>
</feature>
<evidence type="ECO:0000256" key="2">
    <source>
        <dbReference type="SAM" id="Coils"/>
    </source>
</evidence>
<dbReference type="EMBL" id="CAJJDM010000077">
    <property type="protein sequence ID" value="CAD8085188.1"/>
    <property type="molecule type" value="Genomic_DNA"/>
</dbReference>
<keyword evidence="1" id="KW-0853">WD repeat</keyword>
<organism evidence="3 4">
    <name type="scientific">Paramecium primaurelia</name>
    <dbReference type="NCBI Taxonomy" id="5886"/>
    <lineage>
        <taxon>Eukaryota</taxon>
        <taxon>Sar</taxon>
        <taxon>Alveolata</taxon>
        <taxon>Ciliophora</taxon>
        <taxon>Intramacronucleata</taxon>
        <taxon>Oligohymenophorea</taxon>
        <taxon>Peniculida</taxon>
        <taxon>Parameciidae</taxon>
        <taxon>Paramecium</taxon>
    </lineage>
</organism>
<sequence>MEERLLCEICVKQEKMGSNDCISLEDANYVINNYSKKIESNLHPYLNEIQRKIQSIEQYIDQQKSNLNNLLNSILKNVQQWHQNLEEVIKINKNEKEFLNILDNIKRNEEDWLQDCELKITYEIQQLGYTYYHKIDKKLKKYADQLMDFKLTEKVIDIARISQEKCWNVYIDTSTIKKNQLVQKFKLIQCPEHKRIAEKINIEKNVPKNKRILCQECQLNGLDIESFIKTWDKIQYEKIDQQQKAQKYLQECYTNSLSKLEQLRNAQYKNLTGMINSVHLKIVDGSKCFQQIYLQSYDFSIDKFQELAEMCCQEQEKFELQTISQFLILLYQQGKAMVQDVKQILIKSRYENGIQRNIIQDSIKEEEVTNNNQVQLLQPESLSKTFQIQLMLPSYQVDQQEIYSMAFNRNGSLLLTGGDDEIKIFSFQEGKIEPLKKMSCQSSVSALSFSQQSNNFISGHIDGSLQIWNQKNRFDYQNLIYENLHMEIIRCLIINKQENELISSADDSIIRVHSLNLSKSQLQFKQSLKKHQKNVTSICLNQSETTLLSCSEDGQIIVWKQNAYQDWEFKNFINHSIKYYGKKIIFIRDNQFIWTQFNEKNILLFEEIDNIFIQRSQKSIINKNQQSVKFPFIYNSQFNLIICNHGKTIQLVTQQSSGSFQIVSSFQNQSNGQQIGVATNDSKYMVIWNAKQSEFKIFKLYS</sequence>
<name>A0A8S1MXR7_PARPR</name>
<evidence type="ECO:0008006" key="5">
    <source>
        <dbReference type="Google" id="ProtNLM"/>
    </source>
</evidence>
<evidence type="ECO:0000313" key="3">
    <source>
        <dbReference type="EMBL" id="CAD8085188.1"/>
    </source>
</evidence>
<accession>A0A8S1MXR7</accession>
<comment type="caution">
    <text evidence="3">The sequence shown here is derived from an EMBL/GenBank/DDBJ whole genome shotgun (WGS) entry which is preliminary data.</text>
</comment>
<dbReference type="Proteomes" id="UP000688137">
    <property type="component" value="Unassembled WGS sequence"/>
</dbReference>
<protein>
    <recommendedName>
        <fullName evidence="5">WD domain, G-beta repeat protein</fullName>
    </recommendedName>
</protein>
<keyword evidence="2" id="KW-0175">Coiled coil</keyword>
<dbReference type="OMA" id="GSKCFQQ"/>
<reference evidence="3" key="1">
    <citation type="submission" date="2021-01" db="EMBL/GenBank/DDBJ databases">
        <authorList>
            <consortium name="Genoscope - CEA"/>
            <person name="William W."/>
        </authorList>
    </citation>
    <scope>NUCLEOTIDE SEQUENCE</scope>
</reference>
<dbReference type="PANTHER" id="PTHR19920">
    <property type="entry name" value="WD40 PROTEIN CIAO1"/>
    <property type="match status" value="1"/>
</dbReference>
<dbReference type="PANTHER" id="PTHR19920:SF0">
    <property type="entry name" value="CYTOSOLIC IRON-SULFUR PROTEIN ASSEMBLY PROTEIN CIAO1-RELATED"/>
    <property type="match status" value="1"/>
</dbReference>
<proteinExistence type="predicted"/>
<feature type="repeat" description="WD" evidence="1">
    <location>
        <begin position="441"/>
        <end position="469"/>
    </location>
</feature>
<feature type="repeat" description="WD" evidence="1">
    <location>
        <begin position="528"/>
        <end position="560"/>
    </location>
</feature>
<evidence type="ECO:0000256" key="1">
    <source>
        <dbReference type="PROSITE-ProRule" id="PRU00221"/>
    </source>
</evidence>
<dbReference type="Pfam" id="PF00400">
    <property type="entry name" value="WD40"/>
    <property type="match status" value="3"/>
</dbReference>